<evidence type="ECO:0000313" key="5">
    <source>
        <dbReference type="EMBL" id="EAY03810.1"/>
    </source>
</evidence>
<sequence length="236" mass="25585">MATPHNSAKVGDFAETVLMCGDPLRAKLIADNYLENAKQVNSVRGMLGFTGTYKGKPLSVMGHGMGIPSISIYAEELYNVYKVKTIIRVGTCGTVDPNVHVRDVCIVTASGTDSNVNRMRLLGHDFPATANFEVVSALVESAKALNIPTQVGKAYSTDIFYSKEQGLNEALAQYHFIAVEMESAGLFPIADYYGARAGCICTVSDHIITHESATPEERQTSFQNMIKIALEATLKL</sequence>
<dbReference type="GO" id="GO:0004731">
    <property type="term" value="F:purine-nucleoside phosphorylase activity"/>
    <property type="evidence" value="ECO:0007669"/>
    <property type="project" value="InterPro"/>
</dbReference>
<evidence type="ECO:0007829" key="18">
    <source>
        <dbReference type="PDB" id="9MJQ"/>
    </source>
</evidence>
<dbReference type="InterPro" id="IPR000845">
    <property type="entry name" value="Nucleoside_phosphorylase_d"/>
</dbReference>
<dbReference type="InParanoid" id="A2EU62"/>
<dbReference type="SUPFAM" id="SSF53167">
    <property type="entry name" value="Purine and uridine phosphorylases"/>
    <property type="match status" value="1"/>
</dbReference>
<dbReference type="PDB" id="9MG7">
    <property type="method" value="X-ray"/>
    <property type="resolution" value="1.27 A"/>
    <property type="chains" value="A=1-236"/>
</dbReference>
<evidence type="ECO:0007829" key="11">
    <source>
        <dbReference type="PDB" id="9MGO"/>
    </source>
</evidence>
<dbReference type="PDB" id="9MH2">
    <property type="method" value="X-ray"/>
    <property type="resolution" value="1.35 A"/>
    <property type="chains" value="A=1-236"/>
</dbReference>
<dbReference type="Gene3D" id="3.40.50.1580">
    <property type="entry name" value="Nucleoside phosphorylase domain"/>
    <property type="match status" value="1"/>
</dbReference>
<feature type="binding site" evidence="18">
    <location>
        <position position="5"/>
    </location>
    <ligand>
        <name>inosine</name>
        <dbReference type="ChEBI" id="CHEBI:17596"/>
    </ligand>
</feature>
<organism evidence="5 6">
    <name type="scientific">Trichomonas vaginalis (strain ATCC PRA-98 / G3)</name>
    <dbReference type="NCBI Taxonomy" id="412133"/>
    <lineage>
        <taxon>Eukaryota</taxon>
        <taxon>Metamonada</taxon>
        <taxon>Parabasalia</taxon>
        <taxon>Trichomonadida</taxon>
        <taxon>Trichomonadidae</taxon>
        <taxon>Trichomonas</taxon>
    </lineage>
</organism>
<reference evidence="5" key="2">
    <citation type="journal article" date="2007" name="Science">
        <title>Draft genome sequence of the sexually transmitted pathogen Trichomonas vaginalis.</title>
        <authorList>
            <person name="Carlton J.M."/>
            <person name="Hirt R.P."/>
            <person name="Silva J.C."/>
            <person name="Delcher A.L."/>
            <person name="Schatz M."/>
            <person name="Zhao Q."/>
            <person name="Wortman J.R."/>
            <person name="Bidwell S.L."/>
            <person name="Alsmark U.C.M."/>
            <person name="Besteiro S."/>
            <person name="Sicheritz-Ponten T."/>
            <person name="Noel C.J."/>
            <person name="Dacks J.B."/>
            <person name="Foster P.G."/>
            <person name="Simillion C."/>
            <person name="Van de Peer Y."/>
            <person name="Miranda-Saavedra D."/>
            <person name="Barton G.J."/>
            <person name="Westrop G.D."/>
            <person name="Mueller S."/>
            <person name="Dessi D."/>
            <person name="Fiori P.L."/>
            <person name="Ren Q."/>
            <person name="Paulsen I."/>
            <person name="Zhang H."/>
            <person name="Bastida-Corcuera F.D."/>
            <person name="Simoes-Barbosa A."/>
            <person name="Brown M.T."/>
            <person name="Hayes R.D."/>
            <person name="Mukherjee M."/>
            <person name="Okumura C.Y."/>
            <person name="Schneider R."/>
            <person name="Smith A.J."/>
            <person name="Vanacova S."/>
            <person name="Villalvazo M."/>
            <person name="Haas B.J."/>
            <person name="Pertea M."/>
            <person name="Feldblyum T.V."/>
            <person name="Utterback T.R."/>
            <person name="Shu C.L."/>
            <person name="Osoegawa K."/>
            <person name="de Jong P.J."/>
            <person name="Hrdy I."/>
            <person name="Horvathova L."/>
            <person name="Zubacova Z."/>
            <person name="Dolezal P."/>
            <person name="Malik S.B."/>
            <person name="Logsdon J.M. Jr."/>
            <person name="Henze K."/>
            <person name="Gupta A."/>
            <person name="Wang C.C."/>
            <person name="Dunne R.L."/>
            <person name="Upcroft J.A."/>
            <person name="Upcroft P."/>
            <person name="White O."/>
            <person name="Salzberg S.L."/>
            <person name="Tang P."/>
            <person name="Chiu C.-H."/>
            <person name="Lee Y.-S."/>
            <person name="Embley T.M."/>
            <person name="Coombs G.H."/>
            <person name="Mottram J.C."/>
            <person name="Tachezy J."/>
            <person name="Fraser-Liggett C.M."/>
            <person name="Johnson P.J."/>
        </authorList>
    </citation>
    <scope>NUCLEOTIDE SEQUENCE [LARGE SCALE GENOMIC DNA]</scope>
    <source>
        <strain evidence="5">G3</strain>
    </source>
</reference>
<evidence type="ECO:0007829" key="17">
    <source>
        <dbReference type="PDB" id="9MIT"/>
    </source>
</evidence>
<dbReference type="InterPro" id="IPR035994">
    <property type="entry name" value="Nucleoside_phosphorylase_sf"/>
</dbReference>
<feature type="binding site" evidence="7">
    <location>
        <position position="182"/>
    </location>
    <ligand>
        <name>adenosine</name>
        <dbReference type="ChEBI" id="CHEBI:16335"/>
        <label>2</label>
    </ligand>
</feature>
<dbReference type="GO" id="GO:0004850">
    <property type="term" value="F:uridine phosphorylase activity"/>
    <property type="evidence" value="ECO:0000318"/>
    <property type="project" value="GO_Central"/>
</dbReference>
<keyword evidence="2" id="KW-0328">Glycosyltransferase</keyword>
<evidence type="ECO:0000256" key="3">
    <source>
        <dbReference type="ARBA" id="ARBA00022679"/>
    </source>
</evidence>
<name>A2EU62_TRIV3</name>
<reference evidence="5" key="1">
    <citation type="submission" date="2006-10" db="EMBL/GenBank/DDBJ databases">
        <authorList>
            <person name="Amadeo P."/>
            <person name="Zhao Q."/>
            <person name="Wortman J."/>
            <person name="Fraser-Liggett C."/>
            <person name="Carlton J."/>
        </authorList>
    </citation>
    <scope>NUCLEOTIDE SEQUENCE</scope>
    <source>
        <strain evidence="5">G3</strain>
    </source>
</reference>
<dbReference type="PDB" id="9MGV">
    <property type="method" value="X-ray"/>
    <property type="resolution" value="1.20 A"/>
    <property type="chains" value="A=1-236"/>
</dbReference>
<dbReference type="HAMAP" id="MF_01627">
    <property type="entry name" value="Pur_nucleosid_phosp"/>
    <property type="match status" value="1"/>
</dbReference>
<dbReference type="PDB" id="9MGJ">
    <property type="method" value="X-ray"/>
    <property type="resolution" value="1.18 A"/>
    <property type="chains" value="A=1-236"/>
</dbReference>
<dbReference type="NCBIfam" id="NF004489">
    <property type="entry name" value="PRK05819.1"/>
    <property type="match status" value="1"/>
</dbReference>
<dbReference type="PROSITE" id="PS01232">
    <property type="entry name" value="PNP_UDP_1"/>
    <property type="match status" value="1"/>
</dbReference>
<dbReference type="EMBL" id="DS113493">
    <property type="protein sequence ID" value="EAY03810.1"/>
    <property type="molecule type" value="Genomic_DNA"/>
</dbReference>
<dbReference type="KEGG" id="tva:4761658"/>
<reference evidence="10" key="11">
    <citation type="submission" date="2024-12" db="PDB data bank">
        <title>Crystal structure of Purine nucleoside phosphorylase from Trichomonas vaginalis (mannose bound).</title>
        <authorList>
            <person name="Liu L."/>
            <person name="Lovell S."/>
            <person name="Battaile K.P."/>
        </authorList>
    </citation>
    <scope>X-RAY CRYSTALLOGRAPHY (1.18 ANGSTROMS)</scope>
</reference>
<protein>
    <submittedName>
        <fullName evidence="5">Purine nucleoside phosphorylase, putative</fullName>
    </submittedName>
</protein>
<reference evidence="12" key="3">
    <citation type="submission" date="2024-12" db="PDB data bank">
        <title>Crystal structure of Apo Purine nucleoside phosphorylase from Trichomonas vaginalis (H32 form).</title>
        <authorList>
            <person name="Liu L."/>
            <person name="Lovell S."/>
            <person name="Battaile K.P."/>
        </authorList>
    </citation>
    <scope>X-RAY CRYSTALLOGRAPHY (1.20 ANGSTROMS)</scope>
</reference>
<dbReference type="PDB" id="9MJQ">
    <property type="method" value="X-ray"/>
    <property type="resolution" value="1.20 A"/>
    <property type="chains" value="A=1-236"/>
</dbReference>
<accession>A2EU62</accession>
<keyword evidence="6" id="KW-1185">Reference proteome</keyword>
<dbReference type="PDB" id="9MFC">
    <property type="method" value="X-ray"/>
    <property type="resolution" value="1.24 A"/>
    <property type="chains" value="A=1-236"/>
</dbReference>
<feature type="binding site" evidence="18">
    <location>
        <position position="182"/>
    </location>
    <ligand>
        <name>inosine</name>
        <dbReference type="ChEBI" id="CHEBI:17596"/>
    </ligand>
</feature>
<evidence type="ECO:0007829" key="15">
    <source>
        <dbReference type="PDB" id="9MI2"/>
    </source>
</evidence>
<dbReference type="VEuPathDB" id="TrichDB:TVAG_454490"/>
<feature type="domain" description="Nucleoside phosphorylase" evidence="4">
    <location>
        <begin position="17"/>
        <end position="227"/>
    </location>
</feature>
<evidence type="ECO:0000256" key="2">
    <source>
        <dbReference type="ARBA" id="ARBA00022676"/>
    </source>
</evidence>
<feature type="binding site" evidence="14">
    <location>
        <position position="88"/>
    </location>
    <ligand>
        <name>adenosine</name>
        <dbReference type="ChEBI" id="CHEBI:16335"/>
        <label>1</label>
    </ligand>
</feature>
<reference evidence="11" key="7">
    <citation type="submission" date="2024-12" db="PDB data bank">
        <title>Crystal structure of Purine nucleoside phosphorylase from Trichomonas vaginalis (citrate bound).</title>
        <authorList>
            <person name="Liu L."/>
            <person name="Lovell S."/>
            <person name="Battaile K.P."/>
        </authorList>
    </citation>
    <scope>X-RAY CRYSTALLOGRAPHY (1.89 ANGSTROMS)</scope>
</reference>
<reference evidence="13" key="14">
    <citation type="submission" date="2024-12" db="PDB data bank">
        <title>Crystal structure of Purine nucleoside phosphorylase from Trichomonas vaginalis (phosphate/adenine bound).</title>
        <authorList>
            <person name="Mian M.R."/>
            <person name="Liu L."/>
            <person name="Lovell S."/>
            <person name="Battaile K.P."/>
        </authorList>
    </citation>
    <scope>X-RAY CRYSTALLOGRAPHY (1.25 ANGSTROMS)</scope>
</reference>
<feature type="binding site" evidence="14">
    <location>
        <position position="182"/>
    </location>
    <ligand>
        <name>adenosine</name>
        <dbReference type="ChEBI" id="CHEBI:16335"/>
        <label>1</label>
    </ligand>
</feature>
<keyword evidence="3" id="KW-0808">Transferase</keyword>
<feature type="binding site" evidence="14">
    <location>
        <position position="181"/>
    </location>
    <ligand>
        <name>adenosine</name>
        <dbReference type="ChEBI" id="CHEBI:16335"/>
        <label>1</label>
    </ligand>
</feature>
<evidence type="ECO:0007829" key="10">
    <source>
        <dbReference type="PDB" id="9MGJ"/>
    </source>
</evidence>
<dbReference type="PDB" id="9MIT">
    <property type="method" value="X-ray"/>
    <property type="resolution" value="1.49 A"/>
    <property type="chains" value="A/B/C/D/E/F=1-236"/>
</dbReference>
<evidence type="ECO:0007829" key="16">
    <source>
        <dbReference type="PDB" id="9MIS"/>
    </source>
</evidence>
<dbReference type="PANTHER" id="PTHR43691">
    <property type="entry name" value="URIDINE PHOSPHORYLASE"/>
    <property type="match status" value="1"/>
</dbReference>
<evidence type="ECO:0007829" key="9">
    <source>
        <dbReference type="PDB" id="9MG9"/>
    </source>
</evidence>
<evidence type="ECO:0007829" key="12">
    <source>
        <dbReference type="PDB" id="9MGV"/>
    </source>
</evidence>
<evidence type="ECO:0007829" key="7">
    <source>
        <dbReference type="PDB" id="9MFC"/>
    </source>
</evidence>
<dbReference type="PDB" id="9MGX">
    <property type="method" value="X-ray"/>
    <property type="resolution" value="1.25 A"/>
    <property type="chains" value="A=1-236"/>
</dbReference>
<reference evidence="14" key="4">
    <citation type="submission" date="2024-12" db="PDB data bank">
        <title>Crystal structure of Purine nucleoside phosphorylase from Trichomonas vaginalis (Adenosine and glycine complex).</title>
        <authorList>
            <person name="Seibold S."/>
            <person name="Liu L."/>
            <person name="Lovell S."/>
            <person name="Battaile K.P."/>
        </authorList>
    </citation>
    <scope>X-RAY CRYSTALLOGRAPHY (1.35 ANGSTROMS) IN COMPLEX WITH ADENOSINE</scope>
</reference>
<comment type="similarity">
    <text evidence="1">Belongs to the PNP/UDP phosphorylase family.</text>
</comment>
<feature type="binding site" evidence="7">
    <location>
        <position position="181"/>
    </location>
    <ligand>
        <name>adenosine</name>
        <dbReference type="ChEBI" id="CHEBI:16335"/>
        <label>2</label>
    </ligand>
</feature>
<dbReference type="RefSeq" id="XP_001316033.1">
    <property type="nucleotide sequence ID" value="XM_001315998.1"/>
</dbReference>
<dbReference type="InterPro" id="IPR004402">
    <property type="entry name" value="DeoD-type"/>
</dbReference>
<feature type="binding site" evidence="7">
    <location>
        <position position="205"/>
    </location>
    <ligand>
        <name>adenosine</name>
        <dbReference type="ChEBI" id="CHEBI:16335"/>
        <label>2</label>
    </ligand>
</feature>
<dbReference type="PDB" id="9MI2">
    <property type="method" value="X-ray"/>
    <property type="resolution" value="1.80 A"/>
    <property type="chains" value="A/B/C/D/E/F=1-236"/>
</dbReference>
<evidence type="ECO:0000313" key="6">
    <source>
        <dbReference type="Proteomes" id="UP000001542"/>
    </source>
</evidence>
<reference evidence="8" key="13">
    <citation type="submission" date="2024-12" db="PDB data bank">
        <title>Crystal structure of Purine nucleoside phosphorylase from Trichomonas vaginalis (phosphate bound).</title>
        <authorList>
            <person name="Liu L."/>
            <person name="Lovell S."/>
            <person name="Battaile K.P."/>
        </authorList>
    </citation>
    <scope>X-RAY CRYSTALLOGRAPHY (1.27 ANGSTROMS)</scope>
</reference>
<dbReference type="AlphaFoldDB" id="A2EU62"/>
<dbReference type="PDB" id="9MIS">
    <property type="method" value="X-ray"/>
    <property type="resolution" value="1.59 A"/>
    <property type="chains" value="A/B/C/D/E/F/G/H/I/J/K/L=1-236"/>
</dbReference>
<dbReference type="OMA" id="PQCLLCG"/>
<dbReference type="InterPro" id="IPR018016">
    <property type="entry name" value="Nucleoside_phosphorylase_CS"/>
</dbReference>
<dbReference type="OrthoDB" id="416752at2759"/>
<reference evidence="17" key="9">
    <citation type="submission" date="2024-12" db="PDB data bank">
        <title>Crystal structure of Purine nucleoside phosphorylase from Trichomonas vaginalis (Hepes bound).</title>
        <authorList>
            <person name="Liu L."/>
            <person name="Lovell S."/>
            <person name="Battaile K.P."/>
        </authorList>
    </citation>
    <scope>X-RAY CRYSTALLOGRAPHY (1.49 ANGSTROMS)</scope>
</reference>
<dbReference type="GO" id="GO:0006218">
    <property type="term" value="P:uridine catabolic process"/>
    <property type="evidence" value="ECO:0000318"/>
    <property type="project" value="GO_Central"/>
</dbReference>
<reference evidence="18" key="10">
    <citation type="submission" date="2024-12" db="PDB data bank">
        <title>Crystal structure of Purine nucleoside phosphorylase from Trichomonas vaginalis (inosine bound).</title>
        <authorList>
            <person name="Ung A.R."/>
            <person name="Lovell S."/>
            <person name="Liu L."/>
            <person name="Battaile K.P."/>
        </authorList>
    </citation>
    <scope>X-RAY CRYSTALLOGRAPHY (1.20 ANGSTROMS) IN COMPLEX WITH INOSINE</scope>
</reference>
<reference evidence="15" key="6">
    <citation type="submission" date="2024-12" db="PDB data bank">
        <title>Crystal structure of Purine nucleoside phosphorylase from Trichomonas vaginalis (C2 form).</title>
        <authorList>
            <person name="Mian M.R."/>
            <person name="Lovell S."/>
            <person name="Liu L."/>
            <person name="Battaile K.P."/>
        </authorList>
    </citation>
    <scope>X-RAY CRYSTALLOGRAPHY (1.80 ANGSTROMS)</scope>
</reference>
<proteinExistence type="evidence at protein level"/>
<dbReference type="SMR" id="A2EU62"/>
<evidence type="ECO:0007829" key="13">
    <source>
        <dbReference type="PDB" id="9MGX"/>
    </source>
</evidence>
<reference evidence="16" key="12">
    <citation type="submission" date="2024-12" db="PDB data bank">
        <title>Crystal structure of Purine nucleoside phosphorylase from Trichomonas vaginalis (P21 form).</title>
        <authorList>
            <person name="Liu L."/>
            <person name="Lovell S."/>
            <person name="Battaile K.P."/>
        </authorList>
    </citation>
    <scope>X-RAY CRYSTALLOGRAPHY (1.59 ANGSTROMS)</scope>
</reference>
<dbReference type="Proteomes" id="UP000001542">
    <property type="component" value="Unassembled WGS sequence"/>
</dbReference>
<reference evidence="9" key="8">
    <citation type="submission" date="2024-12" db="PDB data bank">
        <title>Crystal structure of Purine nucleoside phosphorylase from Trichomonas vaginalis (glycerol bound).</title>
        <authorList>
            <person name="Liu L."/>
            <person name="Lovell S."/>
            <person name="Battaile K.P."/>
        </authorList>
    </citation>
    <scope>X-RAY CRYSTALLOGRAPHY (1.64 ANGSTROMS)</scope>
</reference>
<reference evidence="7" key="5">
    <citation type="submission" date="2024-12" db="PDB data bank">
        <title>Crystal structure of Purine nucleoside phosphorylase from Trichomonas vaginalis (adenosine and phosphate bound).</title>
        <authorList>
            <person name="Lovell S."/>
            <person name="Liu L."/>
            <person name="Battaile K.P."/>
        </authorList>
    </citation>
    <scope>X-RAY CRYSTALLOGRAPHY (1.24 ANGSTROMS) IN COMPLEX WITH ADENOSINE</scope>
</reference>
<evidence type="ECO:0000259" key="4">
    <source>
        <dbReference type="Pfam" id="PF01048"/>
    </source>
</evidence>
<dbReference type="NCBIfam" id="TIGR00107">
    <property type="entry name" value="deoD"/>
    <property type="match status" value="1"/>
</dbReference>
<evidence type="ECO:0000256" key="1">
    <source>
        <dbReference type="ARBA" id="ARBA00010456"/>
    </source>
</evidence>
<dbReference type="eggNOG" id="ENOG502RY9U">
    <property type="taxonomic scope" value="Eukaryota"/>
</dbReference>
<dbReference type="VEuPathDB" id="TrichDB:TVAGG3_0231520"/>
<evidence type="ECO:0007829" key="8">
    <source>
        <dbReference type="PDB" id="9MG7"/>
    </source>
</evidence>
<evidence type="ECO:0007829" key="14">
    <source>
        <dbReference type="PDB" id="9MH2"/>
    </source>
</evidence>
<feature type="binding site" evidence="14">
    <location>
        <position position="5"/>
    </location>
    <ligand>
        <name>adenosine</name>
        <dbReference type="ChEBI" id="CHEBI:16335"/>
        <label>1</label>
    </ligand>
</feature>
<keyword evidence="7 8" id="KW-0002">3D-structure</keyword>
<dbReference type="STRING" id="5722.A2EU62"/>
<dbReference type="CDD" id="cd09006">
    <property type="entry name" value="PNP_EcPNPI-like"/>
    <property type="match status" value="1"/>
</dbReference>
<dbReference type="PANTHER" id="PTHR43691:SF11">
    <property type="entry name" value="FI09636P-RELATED"/>
    <property type="match status" value="1"/>
</dbReference>
<dbReference type="Pfam" id="PF01048">
    <property type="entry name" value="PNP_UDP_1"/>
    <property type="match status" value="1"/>
</dbReference>
<dbReference type="PDB" id="9MG9">
    <property type="method" value="X-ray"/>
    <property type="resolution" value="1.64 A"/>
    <property type="chains" value="A/B/C/D/E/F=1-236"/>
</dbReference>
<gene>
    <name evidence="5" type="ORF">TVAG_454490</name>
</gene>
<dbReference type="GO" id="GO:0005829">
    <property type="term" value="C:cytosol"/>
    <property type="evidence" value="ECO:0000318"/>
    <property type="project" value="GO_Central"/>
</dbReference>
<dbReference type="PDB" id="9MGO">
    <property type="method" value="X-ray"/>
    <property type="resolution" value="1.89 A"/>
    <property type="chains" value="A/B/C/D/E/F=1-236"/>
</dbReference>